<dbReference type="EMBL" id="KK102943">
    <property type="protein sequence ID" value="KIY96563.1"/>
    <property type="molecule type" value="Genomic_DNA"/>
</dbReference>
<organism evidence="1 2">
    <name type="scientific">Monoraphidium neglectum</name>
    <dbReference type="NCBI Taxonomy" id="145388"/>
    <lineage>
        <taxon>Eukaryota</taxon>
        <taxon>Viridiplantae</taxon>
        <taxon>Chlorophyta</taxon>
        <taxon>core chlorophytes</taxon>
        <taxon>Chlorophyceae</taxon>
        <taxon>CS clade</taxon>
        <taxon>Sphaeropleales</taxon>
        <taxon>Selenastraceae</taxon>
        <taxon>Monoraphidium</taxon>
    </lineage>
</organism>
<dbReference type="GeneID" id="25728659"/>
<evidence type="ECO:0000313" key="2">
    <source>
        <dbReference type="Proteomes" id="UP000054498"/>
    </source>
</evidence>
<gene>
    <name evidence="1" type="ORF">MNEG_11400</name>
</gene>
<dbReference type="RefSeq" id="XP_013895583.1">
    <property type="nucleotide sequence ID" value="XM_014040129.1"/>
</dbReference>
<keyword evidence="2" id="KW-1185">Reference proteome</keyword>
<dbReference type="Proteomes" id="UP000054498">
    <property type="component" value="Unassembled WGS sequence"/>
</dbReference>
<sequence length="364" mass="38116">MATYFVYAVRQLPAQRHLLAGEQYELDAWMSTGAGSVSNALSISGRQRIQIALDAAALLTPTVVLSEGFVTAPPRVPLPQVSLTISPAATGMCISNSPTCTAGFVAFQSPTPWILSPGNGPKTVYVWIRDASGNVSLNPGMASAVLDPKSALLAFSPTADVVAPNVVRKNTVTLAVTAVAKQMCVVDKPVKVPSKCPKWEPYSTTKVLRIGGEGLRTVTAYFRDVKPTKKNNGTTWGPGTLTVLYDKTAPRMAPAQVGLTGKYDAGAGKFTVTFQAAGTDDRNAKTKGSGVKDYLLVGNPTKAPTARCGSAADTKLPISYSSDGKTGTASIDIPASEVSKYKLRLCAREKVGLVSPGVILAAKP</sequence>
<dbReference type="KEGG" id="mng:MNEG_11400"/>
<protein>
    <submittedName>
        <fullName evidence="1">Uncharacterized protein</fullName>
    </submittedName>
</protein>
<evidence type="ECO:0000313" key="1">
    <source>
        <dbReference type="EMBL" id="KIY96563.1"/>
    </source>
</evidence>
<reference evidence="1 2" key="1">
    <citation type="journal article" date="2013" name="BMC Genomics">
        <title>Reconstruction of the lipid metabolism for the microalga Monoraphidium neglectum from its genome sequence reveals characteristics suitable for biofuel production.</title>
        <authorList>
            <person name="Bogen C."/>
            <person name="Al-Dilaimi A."/>
            <person name="Albersmeier A."/>
            <person name="Wichmann J."/>
            <person name="Grundmann M."/>
            <person name="Rupp O."/>
            <person name="Lauersen K.J."/>
            <person name="Blifernez-Klassen O."/>
            <person name="Kalinowski J."/>
            <person name="Goesmann A."/>
            <person name="Mussgnug J.H."/>
            <person name="Kruse O."/>
        </authorList>
    </citation>
    <scope>NUCLEOTIDE SEQUENCE [LARGE SCALE GENOMIC DNA]</scope>
    <source>
        <strain evidence="1 2">SAG 48.87</strain>
    </source>
</reference>
<dbReference type="AlphaFoldDB" id="A0A0D2KLC9"/>
<accession>A0A0D2KLC9</accession>
<proteinExistence type="predicted"/>
<name>A0A0D2KLC9_9CHLO</name>